<comment type="caution">
    <text evidence="1">The sequence shown here is derived from an EMBL/GenBank/DDBJ whole genome shotgun (WGS) entry which is preliminary data.</text>
</comment>
<dbReference type="EMBL" id="JAJMLW010000001">
    <property type="protein sequence ID" value="MCI2241056.1"/>
    <property type="molecule type" value="Genomic_DNA"/>
</dbReference>
<accession>A0ABS9WDW1</accession>
<dbReference type="RefSeq" id="WP_242162836.1">
    <property type="nucleotide sequence ID" value="NZ_JAJMLW010000001.1"/>
</dbReference>
<dbReference type="Proteomes" id="UP001430755">
    <property type="component" value="Unassembled WGS sequence"/>
</dbReference>
<reference evidence="1" key="1">
    <citation type="submission" date="2021-11" db="EMBL/GenBank/DDBJ databases">
        <title>A Novel Adlercreutzia Species, isolated from a Allomyrina dichotoma larva feces.</title>
        <authorList>
            <person name="Suh M.K."/>
        </authorList>
    </citation>
    <scope>NUCLEOTIDE SEQUENCE</scope>
    <source>
        <strain evidence="1">JBNU-10</strain>
    </source>
</reference>
<proteinExistence type="predicted"/>
<protein>
    <recommendedName>
        <fullName evidence="3">DUF4313 domain-containing protein</fullName>
    </recommendedName>
</protein>
<evidence type="ECO:0008006" key="3">
    <source>
        <dbReference type="Google" id="ProtNLM"/>
    </source>
</evidence>
<evidence type="ECO:0000313" key="1">
    <source>
        <dbReference type="EMBL" id="MCI2241056.1"/>
    </source>
</evidence>
<sequence>MVINHSIFWGDIMKSNLEWLDEPLFSERQIVKVFNMPEDDAETQVCALPLAWVAGRTKEDDKGFLLWPERRISSIPVEFWNHQLMEFPLDDPSALAEFVSTWGIPYHPFRNLSYLSGDMREFCGIKATEEDARLYIPRPHSEEVGAGYFFTSGGSPRLSFISAEELRHSIKVLRTCVSVLVRGEDFGMPALVADVLRVVNSASCNPGRLALCNFADSVMWDKQGETLEARGLLTSAISNQLVSAFADDAEWKVCACEGCGRVFKRKQPDSMVTRPDSDSKYCCTKCKNRQAKRNQREAAKNRTQH</sequence>
<evidence type="ECO:0000313" key="2">
    <source>
        <dbReference type="Proteomes" id="UP001430755"/>
    </source>
</evidence>
<name>A0ABS9WDW1_9ACTN</name>
<keyword evidence="2" id="KW-1185">Reference proteome</keyword>
<gene>
    <name evidence="1" type="ORF">LPT13_01650</name>
</gene>
<organism evidence="1 2">
    <name type="scientific">Adlercreutzia faecimuris</name>
    <dbReference type="NCBI Taxonomy" id="2897341"/>
    <lineage>
        <taxon>Bacteria</taxon>
        <taxon>Bacillati</taxon>
        <taxon>Actinomycetota</taxon>
        <taxon>Coriobacteriia</taxon>
        <taxon>Eggerthellales</taxon>
        <taxon>Eggerthellaceae</taxon>
        <taxon>Adlercreutzia</taxon>
    </lineage>
</organism>